<dbReference type="InterPro" id="IPR001611">
    <property type="entry name" value="Leu-rich_rpt"/>
</dbReference>
<evidence type="ECO:0000313" key="4">
    <source>
        <dbReference type="EMBL" id="CAH3160962.1"/>
    </source>
</evidence>
<dbReference type="PANTHER" id="PTHR48051:SF1">
    <property type="entry name" value="RAS SUPPRESSOR PROTEIN 1"/>
    <property type="match status" value="1"/>
</dbReference>
<dbReference type="PANTHER" id="PTHR48051">
    <property type="match status" value="1"/>
</dbReference>
<feature type="domain" description="ZU5" evidence="3">
    <location>
        <begin position="614"/>
        <end position="759"/>
    </location>
</feature>
<name>A0ABN8QF06_9CNID</name>
<dbReference type="SUPFAM" id="SSF53756">
    <property type="entry name" value="UDP-Glycosyltransferase/glycogen phosphorylase"/>
    <property type="match status" value="1"/>
</dbReference>
<dbReference type="PROSITE" id="PS51145">
    <property type="entry name" value="ZU5"/>
    <property type="match status" value="1"/>
</dbReference>
<dbReference type="Gene3D" id="3.80.10.10">
    <property type="entry name" value="Ribonuclease Inhibitor"/>
    <property type="match status" value="4"/>
</dbReference>
<dbReference type="Pfam" id="PF20706">
    <property type="entry name" value="GT4-conflict"/>
    <property type="match status" value="1"/>
</dbReference>
<dbReference type="Gene3D" id="2.60.220.30">
    <property type="match status" value="2"/>
</dbReference>
<dbReference type="Pfam" id="PF23598">
    <property type="entry name" value="LRR_14"/>
    <property type="match status" value="2"/>
</dbReference>
<dbReference type="SMART" id="SM00365">
    <property type="entry name" value="LRR_SD22"/>
    <property type="match status" value="7"/>
</dbReference>
<comment type="caution">
    <text evidence="4">The sequence shown here is derived from an EMBL/GenBank/DDBJ whole genome shotgun (WGS) entry which is preliminary data.</text>
</comment>
<organism evidence="4 5">
    <name type="scientific">Porites lobata</name>
    <dbReference type="NCBI Taxonomy" id="104759"/>
    <lineage>
        <taxon>Eukaryota</taxon>
        <taxon>Metazoa</taxon>
        <taxon>Cnidaria</taxon>
        <taxon>Anthozoa</taxon>
        <taxon>Hexacorallia</taxon>
        <taxon>Scleractinia</taxon>
        <taxon>Fungiina</taxon>
        <taxon>Poritidae</taxon>
        <taxon>Porites</taxon>
    </lineage>
</organism>
<dbReference type="SUPFAM" id="SSF52058">
    <property type="entry name" value="L domain-like"/>
    <property type="match status" value="2"/>
</dbReference>
<evidence type="ECO:0000256" key="1">
    <source>
        <dbReference type="ARBA" id="ARBA00022614"/>
    </source>
</evidence>
<evidence type="ECO:0000259" key="3">
    <source>
        <dbReference type="PROSITE" id="PS51145"/>
    </source>
</evidence>
<dbReference type="Gene3D" id="3.40.50.2000">
    <property type="entry name" value="Glycogen Phosphorylase B"/>
    <property type="match status" value="2"/>
</dbReference>
<proteinExistence type="predicted"/>
<dbReference type="SMART" id="SM00364">
    <property type="entry name" value="LRR_BAC"/>
    <property type="match status" value="14"/>
</dbReference>
<dbReference type="InterPro" id="IPR055414">
    <property type="entry name" value="LRR_R13L4/SHOC2-like"/>
</dbReference>
<evidence type="ECO:0000313" key="5">
    <source>
        <dbReference type="Proteomes" id="UP001159405"/>
    </source>
</evidence>
<dbReference type="CDD" id="cd03801">
    <property type="entry name" value="GT4_PimA-like"/>
    <property type="match status" value="1"/>
</dbReference>
<dbReference type="InterPro" id="IPR050216">
    <property type="entry name" value="LRR_domain-containing"/>
</dbReference>
<dbReference type="Pfam" id="PF00791">
    <property type="entry name" value="ZU5"/>
    <property type="match status" value="1"/>
</dbReference>
<dbReference type="EMBL" id="CALNXK010000118">
    <property type="protein sequence ID" value="CAH3160962.1"/>
    <property type="molecule type" value="Genomic_DNA"/>
</dbReference>
<dbReference type="Pfam" id="PF13855">
    <property type="entry name" value="LRR_8"/>
    <property type="match status" value="1"/>
</dbReference>
<reference evidence="4 5" key="1">
    <citation type="submission" date="2022-05" db="EMBL/GenBank/DDBJ databases">
        <authorList>
            <consortium name="Genoscope - CEA"/>
            <person name="William W."/>
        </authorList>
    </citation>
    <scope>NUCLEOTIDE SEQUENCE [LARGE SCALE GENOMIC DNA]</scope>
</reference>
<dbReference type="Pfam" id="PF00560">
    <property type="entry name" value="LRR_1"/>
    <property type="match status" value="1"/>
</dbReference>
<protein>
    <recommendedName>
        <fullName evidence="3">ZU5 domain-containing protein</fullName>
    </recommendedName>
</protein>
<keyword evidence="1" id="KW-0433">Leucine-rich repeat</keyword>
<dbReference type="InterPro" id="IPR032675">
    <property type="entry name" value="LRR_dom_sf"/>
</dbReference>
<dbReference type="Proteomes" id="UP001159405">
    <property type="component" value="Unassembled WGS sequence"/>
</dbReference>
<dbReference type="InterPro" id="IPR000906">
    <property type="entry name" value="ZU5_dom"/>
</dbReference>
<gene>
    <name evidence="4" type="ORF">PLOB_00004286</name>
</gene>
<accession>A0ABN8QF06</accession>
<keyword evidence="5" id="KW-1185">Reference proteome</keyword>
<keyword evidence="2" id="KW-0677">Repeat</keyword>
<dbReference type="PROSITE" id="PS51450">
    <property type="entry name" value="LRR"/>
    <property type="match status" value="6"/>
</dbReference>
<sequence length="1326" mass="149093">MEDHSSAKLKPYVKGGGGLASLDLSRKGLSRVPDAVTELTEVEEFRLNYNNLTELPTSINKLKNLIRLNLNNNKLTELPSEIGDLKELRWLDVCNNQLVSLPTSIQKLDQLNGLHLYGNKLTELPSEIGDLKELWRLDVSGNQLVSLPTSIQKLNQLERLYLDDNKLTELPSEIGDLKELRRLGVSNNQLVSLPTSIQKLNQLETLYLSGNKLTELPSEIGDLKELRRLGVSNNQLVSLPTSIQKLNQLENLYLSGNKLTELPSEIDDLKELRRLGVSNNQLVSLPTSIQKMNQLETLYLSGNKLTELPSEIGDLKELKRLGVSNNQLVSLPTSIQKLHQLEKLHLYNNRLTELPSEIGDLKELRRLDVSGNPLSMDAIHVLEMKKKGMTRSVITGGLMSMSETGMLSKAGTDKEVVETVLPVKACKEEAVEEPEDETEVEDNTYVGESRSVITEKIVTSEGTCWAFKLGAVHLIFHPNAVSEPTSIVVYRWKSSVCSPPLQEHEAIVSNVIELSSHDGQRLQFNTMVTLSLSHSAPDLRGYEVVIKRQINMETNEWEDVSGTKDLRCRQDIEDEHPSHKEIRDIFFPVAQADITECSTYAVVCLPSSPSPLKSSPTFTITSTGGLFSHPDYPGVTVTIPENAVAPESPFTLELKVQEVLNEECEKEGVFLGPILRIKCFGAAQFFRPVTIQLPVSLRDRLDFKPDPTTCSVRVLFLNCEESKKEWVELTDLVKPAQFDGNFVWIQVQRFSGYTYLLDWRQENSSVERLGIISYMTRFLRKRRRPASFFAYFRPDIPDILRLICCHTHLTHTVIQDLENRDLTYADGSSKQDMIPGEDKAFVFVSGGISPFNDEDVDVCLRLLEEDNLEFKTELRVRVVKDEDLAEVEFHNTLTPTGRTSLLCKFHLPIQKIPRAEWQSGFSGITQSHAQPSILKVSLLADEWGSSKGGLSTINRTLAIHLAKLPNVEVTIIVPQFECGEDDKRAAKAHNISIMEVHRRPGFSDPLDWLSFPPRDLDIQVVIGHGAKLGKQAQIIQESHCCKWVQVVHTEPEELAMYKNYPGAITKGEGKNRAEVELCQLADLVVAVGPKLTEAFSSYLRSTHQDVFQLMPGTFKEFSDVEHATTRASAKFKVLTFGRGDFEDFSLKGYDIAAQAIVELKDSSYRLIFVGSPDGKQDKVAEILCQTGIPRNQLFVRSFLKDKQRLKELFCEADVAIMPSRTEGFGLTALEAMSAGLPILVSGNSGFGEALRCLPMGMTFVIDSDDPKEWAKAIAAIHQKSRAQRLEEIQRLRRSYEERFSWERQCKSLVDTMWKMVYGKKSNSYPK</sequence>
<dbReference type="InterPro" id="IPR003591">
    <property type="entry name" value="Leu-rich_rpt_typical-subtyp"/>
</dbReference>
<evidence type="ECO:0000256" key="2">
    <source>
        <dbReference type="ARBA" id="ARBA00022737"/>
    </source>
</evidence>
<dbReference type="SMART" id="SM00369">
    <property type="entry name" value="LRR_TYP"/>
    <property type="match status" value="14"/>
</dbReference>